<evidence type="ECO:0000256" key="1">
    <source>
        <dbReference type="ARBA" id="ARBA00022598"/>
    </source>
</evidence>
<dbReference type="PANTHER" id="PTHR42918:SF5">
    <property type="entry name" value="LYSINE--TRNA LIGASE, MITOCHONDRIAL"/>
    <property type="match status" value="1"/>
</dbReference>
<evidence type="ECO:0000256" key="6">
    <source>
        <dbReference type="SAM" id="MobiDB-lite"/>
    </source>
</evidence>
<accession>A0ABR1RNE8</accession>
<dbReference type="Proteomes" id="UP001444661">
    <property type="component" value="Unassembled WGS sequence"/>
</dbReference>
<feature type="region of interest" description="Disordered" evidence="6">
    <location>
        <begin position="44"/>
        <end position="80"/>
    </location>
</feature>
<evidence type="ECO:0000256" key="5">
    <source>
        <dbReference type="ARBA" id="ARBA00030563"/>
    </source>
</evidence>
<dbReference type="CDD" id="cd04322">
    <property type="entry name" value="LysRS_N"/>
    <property type="match status" value="1"/>
</dbReference>
<keyword evidence="1 8" id="KW-0436">Ligase</keyword>
<dbReference type="Gene3D" id="3.30.930.10">
    <property type="entry name" value="Bira Bifunctional Protein, Domain 2"/>
    <property type="match status" value="1"/>
</dbReference>
<keyword evidence="4" id="KW-0030">Aminoacyl-tRNA synthetase</keyword>
<dbReference type="Gene3D" id="2.40.50.140">
    <property type="entry name" value="Nucleic acid-binding proteins"/>
    <property type="match status" value="1"/>
</dbReference>
<gene>
    <name evidence="8" type="ORF">PG993_014546</name>
</gene>
<sequence>MSFSQILRPYASQVPVNNPAGYRRFYTILSTKCPRHHVFQTSLSPVPSSRPYSVQLPKGIKDPAAEAESQTSAARSRATDTRIQKLRDLNALQYPRLKHAQGPTQLTVPRFRESYFNSSIKDDEEVLLYGRILSVRRMSSKLVFITIEHEFQTVQVMFAFGNLPEVPVEQYKETLRALLRGDSISVTGTATVTPAGELTLRANQLPTLLSPSLAPIPTRLVNEETMALNRHLDLLVNPHSQQLLRFRSEMIWWLRSFFAQEDFIEVQTPILADYAGGASARPFVTSATEFPSKQLAMRIAPELWLKRLVVGGFDKIFEIGTAFRNEGLDGTHNAEFTMCEFYSTYTTLPDLMEFTTRLISKLAEFAHEVKAKKYATLQPPELQYFSKRLGANQPHLSAGETRLSALERLEALANGTDGTDLEGGTDSKANMAVKAGTVIDPSSPFRTVEFLPALEEVLGVKFPDLSASDALEQVSHMISTRTEYVVPPNITLNKLLDNLAGTYLEKDSHEMPIFIINHPACMSPLAKSFTCPQTGQLVSARAELFIHGREIANFYEEENDPAEQRRKFELQVAAKSGDLSGEEGQAVVDESYIQALEHGLPPTGGWGCGIDRLVMLFSGAARINDTLTFGNLRNVVSATEVARRSG</sequence>
<dbReference type="GO" id="GO:0016874">
    <property type="term" value="F:ligase activity"/>
    <property type="evidence" value="ECO:0007669"/>
    <property type="project" value="UniProtKB-KW"/>
</dbReference>
<dbReference type="SUPFAM" id="SSF55681">
    <property type="entry name" value="Class II aaRS and biotin synthetases"/>
    <property type="match status" value="1"/>
</dbReference>
<proteinExistence type="predicted"/>
<name>A0ABR1RNE8_9PEZI</name>
<dbReference type="InterPro" id="IPR018149">
    <property type="entry name" value="Lys-tRNA-synth_II_C"/>
</dbReference>
<evidence type="ECO:0000313" key="8">
    <source>
        <dbReference type="EMBL" id="KAK8016357.1"/>
    </source>
</evidence>
<evidence type="ECO:0000259" key="7">
    <source>
        <dbReference type="PROSITE" id="PS50862"/>
    </source>
</evidence>
<dbReference type="Pfam" id="PF01336">
    <property type="entry name" value="tRNA_anti-codon"/>
    <property type="match status" value="1"/>
</dbReference>
<dbReference type="Pfam" id="PF00152">
    <property type="entry name" value="tRNA-synt_2"/>
    <property type="match status" value="1"/>
</dbReference>
<dbReference type="PANTHER" id="PTHR42918">
    <property type="entry name" value="LYSYL-TRNA SYNTHETASE"/>
    <property type="match status" value="1"/>
</dbReference>
<dbReference type="EMBL" id="JAQQWK010000014">
    <property type="protein sequence ID" value="KAK8016357.1"/>
    <property type="molecule type" value="Genomic_DNA"/>
</dbReference>
<evidence type="ECO:0000256" key="3">
    <source>
        <dbReference type="ARBA" id="ARBA00022840"/>
    </source>
</evidence>
<dbReference type="InterPro" id="IPR044136">
    <property type="entry name" value="Lys-tRNA-ligase_II_N"/>
</dbReference>
<dbReference type="InterPro" id="IPR012340">
    <property type="entry name" value="NA-bd_OB-fold"/>
</dbReference>
<feature type="domain" description="Aminoacyl-transfer RNA synthetases class-II family profile" evidence="7">
    <location>
        <begin position="244"/>
        <end position="617"/>
    </location>
</feature>
<dbReference type="InterPro" id="IPR004365">
    <property type="entry name" value="NA-bd_OB_tRNA"/>
</dbReference>
<dbReference type="PRINTS" id="PR00982">
    <property type="entry name" value="TRNASYNTHLYS"/>
</dbReference>
<reference evidence="8 9" key="1">
    <citation type="submission" date="2023-01" db="EMBL/GenBank/DDBJ databases">
        <title>Analysis of 21 Apiospora genomes using comparative genomics revels a genus with tremendous synthesis potential of carbohydrate active enzymes and secondary metabolites.</title>
        <authorList>
            <person name="Sorensen T."/>
        </authorList>
    </citation>
    <scope>NUCLEOTIDE SEQUENCE [LARGE SCALE GENOMIC DNA]</scope>
    <source>
        <strain evidence="8 9">CBS 33761</strain>
    </source>
</reference>
<evidence type="ECO:0000313" key="9">
    <source>
        <dbReference type="Proteomes" id="UP001444661"/>
    </source>
</evidence>
<protein>
    <recommendedName>
        <fullName evidence="5">Lysyl-tRNA synthetase</fullName>
    </recommendedName>
</protein>
<keyword evidence="9" id="KW-1185">Reference proteome</keyword>
<evidence type="ECO:0000256" key="4">
    <source>
        <dbReference type="ARBA" id="ARBA00023146"/>
    </source>
</evidence>
<keyword evidence="2" id="KW-0547">Nucleotide-binding</keyword>
<dbReference type="InterPro" id="IPR006195">
    <property type="entry name" value="aa-tRNA-synth_II"/>
</dbReference>
<dbReference type="SUPFAM" id="SSF50249">
    <property type="entry name" value="Nucleic acid-binding proteins"/>
    <property type="match status" value="1"/>
</dbReference>
<dbReference type="PROSITE" id="PS50862">
    <property type="entry name" value="AA_TRNA_LIGASE_II"/>
    <property type="match status" value="1"/>
</dbReference>
<organism evidence="8 9">
    <name type="scientific">Apiospora rasikravindrae</name>
    <dbReference type="NCBI Taxonomy" id="990691"/>
    <lineage>
        <taxon>Eukaryota</taxon>
        <taxon>Fungi</taxon>
        <taxon>Dikarya</taxon>
        <taxon>Ascomycota</taxon>
        <taxon>Pezizomycotina</taxon>
        <taxon>Sordariomycetes</taxon>
        <taxon>Xylariomycetidae</taxon>
        <taxon>Amphisphaeriales</taxon>
        <taxon>Apiosporaceae</taxon>
        <taxon>Apiospora</taxon>
    </lineage>
</organism>
<evidence type="ECO:0000256" key="2">
    <source>
        <dbReference type="ARBA" id="ARBA00022741"/>
    </source>
</evidence>
<dbReference type="InterPro" id="IPR045864">
    <property type="entry name" value="aa-tRNA-synth_II/BPL/LPL"/>
</dbReference>
<dbReference type="InterPro" id="IPR004364">
    <property type="entry name" value="Aa-tRNA-synt_II"/>
</dbReference>
<comment type="caution">
    <text evidence="8">The sequence shown here is derived from an EMBL/GenBank/DDBJ whole genome shotgun (WGS) entry which is preliminary data.</text>
</comment>
<keyword evidence="3" id="KW-0067">ATP-binding</keyword>